<accession>A0AAV6LXS1</accession>
<feature type="non-terminal residue" evidence="1">
    <location>
        <position position="1"/>
    </location>
</feature>
<comment type="caution">
    <text evidence="1">The sequence shown here is derived from an EMBL/GenBank/DDBJ whole genome shotgun (WGS) entry which is preliminary data.</text>
</comment>
<evidence type="ECO:0000313" key="1">
    <source>
        <dbReference type="EMBL" id="KAG6571724.1"/>
    </source>
</evidence>
<evidence type="ECO:0000313" key="2">
    <source>
        <dbReference type="Proteomes" id="UP000685013"/>
    </source>
</evidence>
<name>A0AAV6LXS1_9ROSI</name>
<dbReference type="AlphaFoldDB" id="A0AAV6LXS1"/>
<dbReference type="Proteomes" id="UP000685013">
    <property type="component" value="Chromosome 19"/>
</dbReference>
<gene>
    <name evidence="1" type="ORF">SDJN03_28452</name>
</gene>
<sequence>MSRSWKQNTCQAREALRARVITQFEVWTPSRVVGPLVALRWAELNTGWIVLLVHFDSEANTIYAQWNNCPKRYELVFGNSSHSLLGISRNICPEDHES</sequence>
<reference evidence="1 2" key="1">
    <citation type="journal article" date="2021" name="Hortic Res">
        <title>The domestication of Cucurbita argyrosperma as revealed by the genome of its wild relative.</title>
        <authorList>
            <person name="Barrera-Redondo J."/>
            <person name="Sanchez-de la Vega G."/>
            <person name="Aguirre-Liguori J.A."/>
            <person name="Castellanos-Morales G."/>
            <person name="Gutierrez-Guerrero Y.T."/>
            <person name="Aguirre-Dugua X."/>
            <person name="Aguirre-Planter E."/>
            <person name="Tenaillon M.I."/>
            <person name="Lira-Saade R."/>
            <person name="Eguiarte L.E."/>
        </authorList>
    </citation>
    <scope>NUCLEOTIDE SEQUENCE [LARGE SCALE GENOMIC DNA]</scope>
    <source>
        <strain evidence="1">JBR-2021</strain>
    </source>
</reference>
<dbReference type="EMBL" id="JAGKQH010000019">
    <property type="protein sequence ID" value="KAG6571724.1"/>
    <property type="molecule type" value="Genomic_DNA"/>
</dbReference>
<organism evidence="1 2">
    <name type="scientific">Cucurbita argyrosperma subsp. sororia</name>
    <dbReference type="NCBI Taxonomy" id="37648"/>
    <lineage>
        <taxon>Eukaryota</taxon>
        <taxon>Viridiplantae</taxon>
        <taxon>Streptophyta</taxon>
        <taxon>Embryophyta</taxon>
        <taxon>Tracheophyta</taxon>
        <taxon>Spermatophyta</taxon>
        <taxon>Magnoliopsida</taxon>
        <taxon>eudicotyledons</taxon>
        <taxon>Gunneridae</taxon>
        <taxon>Pentapetalae</taxon>
        <taxon>rosids</taxon>
        <taxon>fabids</taxon>
        <taxon>Cucurbitales</taxon>
        <taxon>Cucurbitaceae</taxon>
        <taxon>Cucurbiteae</taxon>
        <taxon>Cucurbita</taxon>
    </lineage>
</organism>
<protein>
    <submittedName>
        <fullName evidence="1">Uncharacterized protein</fullName>
    </submittedName>
</protein>
<proteinExistence type="predicted"/>
<keyword evidence="2" id="KW-1185">Reference proteome</keyword>